<reference evidence="1" key="1">
    <citation type="submission" date="2018-05" db="EMBL/GenBank/DDBJ databases">
        <authorList>
            <person name="Lanie J.A."/>
            <person name="Ng W.-L."/>
            <person name="Kazmierczak K.M."/>
            <person name="Andrzejewski T.M."/>
            <person name="Davidsen T.M."/>
            <person name="Wayne K.J."/>
            <person name="Tettelin H."/>
            <person name="Glass J.I."/>
            <person name="Rusch D."/>
            <person name="Podicherti R."/>
            <person name="Tsui H.-C.T."/>
            <person name="Winkler M.E."/>
        </authorList>
    </citation>
    <scope>NUCLEOTIDE SEQUENCE</scope>
</reference>
<sequence length="39" mass="4241">VKLKLLLAVSLPFVACAGDLFVIRVVDQATDRTVPMVEL</sequence>
<feature type="non-terminal residue" evidence="1">
    <location>
        <position position="39"/>
    </location>
</feature>
<feature type="non-terminal residue" evidence="1">
    <location>
        <position position="1"/>
    </location>
</feature>
<evidence type="ECO:0000313" key="1">
    <source>
        <dbReference type="EMBL" id="SVD94680.1"/>
    </source>
</evidence>
<dbReference type="EMBL" id="UINC01183772">
    <property type="protein sequence ID" value="SVD94680.1"/>
    <property type="molecule type" value="Genomic_DNA"/>
</dbReference>
<gene>
    <name evidence="1" type="ORF">METZ01_LOCUS447534</name>
</gene>
<name>A0A382ZHB6_9ZZZZ</name>
<protein>
    <submittedName>
        <fullName evidence="1">Uncharacterized protein</fullName>
    </submittedName>
</protein>
<dbReference type="AlphaFoldDB" id="A0A382ZHB6"/>
<organism evidence="1">
    <name type="scientific">marine metagenome</name>
    <dbReference type="NCBI Taxonomy" id="408172"/>
    <lineage>
        <taxon>unclassified sequences</taxon>
        <taxon>metagenomes</taxon>
        <taxon>ecological metagenomes</taxon>
    </lineage>
</organism>
<proteinExistence type="predicted"/>
<accession>A0A382ZHB6</accession>